<evidence type="ECO:0000313" key="3">
    <source>
        <dbReference type="Proteomes" id="UP000631114"/>
    </source>
</evidence>
<evidence type="ECO:0000313" key="2">
    <source>
        <dbReference type="EMBL" id="KAF9618377.1"/>
    </source>
</evidence>
<dbReference type="Proteomes" id="UP000631114">
    <property type="component" value="Unassembled WGS sequence"/>
</dbReference>
<feature type="region of interest" description="Disordered" evidence="1">
    <location>
        <begin position="45"/>
        <end position="237"/>
    </location>
</feature>
<name>A0A835ILC5_9MAGN</name>
<dbReference type="AlphaFoldDB" id="A0A835ILC5"/>
<feature type="compositionally biased region" description="Basic and acidic residues" evidence="1">
    <location>
        <begin position="160"/>
        <end position="217"/>
    </location>
</feature>
<feature type="compositionally biased region" description="Basic and acidic residues" evidence="1">
    <location>
        <begin position="15"/>
        <end position="29"/>
    </location>
</feature>
<proteinExistence type="predicted"/>
<reference evidence="2 3" key="1">
    <citation type="submission" date="2020-10" db="EMBL/GenBank/DDBJ databases">
        <title>The Coptis chinensis genome and diversification of protoberbering-type alkaloids.</title>
        <authorList>
            <person name="Wang B."/>
            <person name="Shu S."/>
            <person name="Song C."/>
            <person name="Liu Y."/>
        </authorList>
    </citation>
    <scope>NUCLEOTIDE SEQUENCE [LARGE SCALE GENOMIC DNA]</scope>
    <source>
        <strain evidence="2">HL-2020</strain>
        <tissue evidence="2">Leaf</tissue>
    </source>
</reference>
<evidence type="ECO:0000256" key="1">
    <source>
        <dbReference type="SAM" id="MobiDB-lite"/>
    </source>
</evidence>
<comment type="caution">
    <text evidence="2">The sequence shown here is derived from an EMBL/GenBank/DDBJ whole genome shotgun (WGS) entry which is preliminary data.</text>
</comment>
<feature type="region of interest" description="Disordered" evidence="1">
    <location>
        <begin position="1"/>
        <end position="29"/>
    </location>
</feature>
<keyword evidence="3" id="KW-1185">Reference proteome</keyword>
<feature type="compositionally biased region" description="Basic and acidic residues" evidence="1">
    <location>
        <begin position="136"/>
        <end position="151"/>
    </location>
</feature>
<protein>
    <submittedName>
        <fullName evidence="2">Uncharacterized protein</fullName>
    </submittedName>
</protein>
<feature type="compositionally biased region" description="Basic and acidic residues" evidence="1">
    <location>
        <begin position="92"/>
        <end position="127"/>
    </location>
</feature>
<dbReference type="OrthoDB" id="3596986at2759"/>
<organism evidence="2 3">
    <name type="scientific">Coptis chinensis</name>
    <dbReference type="NCBI Taxonomy" id="261450"/>
    <lineage>
        <taxon>Eukaryota</taxon>
        <taxon>Viridiplantae</taxon>
        <taxon>Streptophyta</taxon>
        <taxon>Embryophyta</taxon>
        <taxon>Tracheophyta</taxon>
        <taxon>Spermatophyta</taxon>
        <taxon>Magnoliopsida</taxon>
        <taxon>Ranunculales</taxon>
        <taxon>Ranunculaceae</taxon>
        <taxon>Coptidoideae</taxon>
        <taxon>Coptis</taxon>
    </lineage>
</organism>
<gene>
    <name evidence="2" type="ORF">IFM89_001012</name>
</gene>
<sequence length="237" mass="27894">MYAKSRVEPQSGKGVRIESRGDDSKEVKHDREFHMEFKGDVKIDKDAYNAGNSPLNWKDSREQHRGKRYPELATDGIDTWRNSRSTTQGTSKIDRDSSTIEERGYLKAHAEEENEFVVKSDDKLKDKDRKKKGVKHRDWGERDKDINDRRSNLPLGNSNSEHREITREERESTRWERDRKDIQKEKEQPKEREKDHIKKETLNGLEKEGLHNEKESIDGSIRTLELENPVVEQRGQK</sequence>
<feature type="compositionally biased region" description="Polar residues" evidence="1">
    <location>
        <begin position="80"/>
        <end position="91"/>
    </location>
</feature>
<accession>A0A835ILC5</accession>
<dbReference type="EMBL" id="JADFTS010000002">
    <property type="protein sequence ID" value="KAF9618377.1"/>
    <property type="molecule type" value="Genomic_DNA"/>
</dbReference>